<dbReference type="Gene3D" id="1.20.120.640">
    <property type="entry name" value="Anticodon-binding domain of a subclass of class I aminoacyl-tRNA synthetases"/>
    <property type="match status" value="1"/>
</dbReference>
<evidence type="ECO:0000313" key="16">
    <source>
        <dbReference type="Proteomes" id="UP000559182"/>
    </source>
</evidence>
<keyword evidence="8" id="KW-0479">Metal-binding</keyword>
<dbReference type="EMBL" id="JACHVQ010000001">
    <property type="protein sequence ID" value="MBB2891593.1"/>
    <property type="molecule type" value="Genomic_DNA"/>
</dbReference>
<feature type="domain" description="tRNA synthetases class I catalytic" evidence="14">
    <location>
        <begin position="26"/>
        <end position="332"/>
    </location>
</feature>
<dbReference type="InterPro" id="IPR014729">
    <property type="entry name" value="Rossmann-like_a/b/a_fold"/>
</dbReference>
<dbReference type="AlphaFoldDB" id="A0A839N6A3"/>
<dbReference type="GO" id="GO:0035446">
    <property type="term" value="F:cysteine-glucosaminylinositol ligase activity"/>
    <property type="evidence" value="ECO:0007669"/>
    <property type="project" value="UniProtKB-EC"/>
</dbReference>
<accession>A0A839N6A3</accession>
<dbReference type="GO" id="GO:0046872">
    <property type="term" value="F:metal ion binding"/>
    <property type="evidence" value="ECO:0007669"/>
    <property type="project" value="UniProtKB-KW"/>
</dbReference>
<dbReference type="GO" id="GO:0006423">
    <property type="term" value="P:cysteinyl-tRNA aminoacylation"/>
    <property type="evidence" value="ECO:0007669"/>
    <property type="project" value="TreeGrafter"/>
</dbReference>
<comment type="subunit">
    <text evidence="4">Monomer.</text>
</comment>
<dbReference type="SUPFAM" id="SSF52374">
    <property type="entry name" value="Nucleotidylyl transferase"/>
    <property type="match status" value="1"/>
</dbReference>
<evidence type="ECO:0000256" key="2">
    <source>
        <dbReference type="ARBA" id="ARBA00003679"/>
    </source>
</evidence>
<dbReference type="EC" id="6.3.1.13" evidence="5"/>
<dbReference type="Gene3D" id="3.40.50.620">
    <property type="entry name" value="HUPs"/>
    <property type="match status" value="1"/>
</dbReference>
<evidence type="ECO:0000256" key="12">
    <source>
        <dbReference type="ARBA" id="ARBA00033376"/>
    </source>
</evidence>
<comment type="cofactor">
    <cofactor evidence="1">
        <name>Zn(2+)</name>
        <dbReference type="ChEBI" id="CHEBI:29105"/>
    </cofactor>
</comment>
<dbReference type="Proteomes" id="UP000559182">
    <property type="component" value="Unassembled WGS sequence"/>
</dbReference>
<dbReference type="InterPro" id="IPR032678">
    <property type="entry name" value="tRNA-synt_1_cat_dom"/>
</dbReference>
<dbReference type="InterPro" id="IPR024909">
    <property type="entry name" value="Cys-tRNA/MSH_ligase"/>
</dbReference>
<evidence type="ECO:0000256" key="9">
    <source>
        <dbReference type="ARBA" id="ARBA00022741"/>
    </source>
</evidence>
<keyword evidence="11" id="KW-0067">ATP-binding</keyword>
<dbReference type="NCBIfam" id="TIGR03447">
    <property type="entry name" value="mycothiol_MshC"/>
    <property type="match status" value="1"/>
</dbReference>
<evidence type="ECO:0000256" key="1">
    <source>
        <dbReference type="ARBA" id="ARBA00001947"/>
    </source>
</evidence>
<dbReference type="Pfam" id="PF01406">
    <property type="entry name" value="tRNA-synt_1e"/>
    <property type="match status" value="1"/>
</dbReference>
<dbReference type="PANTHER" id="PTHR10890:SF3">
    <property type="entry name" value="CYSTEINE--TRNA LIGASE, CYTOPLASMIC"/>
    <property type="match status" value="1"/>
</dbReference>
<proteinExistence type="inferred from homology"/>
<evidence type="ECO:0000256" key="13">
    <source>
        <dbReference type="ARBA" id="ARBA00048350"/>
    </source>
</evidence>
<keyword evidence="10" id="KW-0862">Zinc</keyword>
<protein>
    <recommendedName>
        <fullName evidence="6">L-cysteine:1D-myo-inositol 2-amino-2-deoxy-alpha-D-glucopyranoside ligase</fullName>
        <ecNumber evidence="5">6.3.1.13</ecNumber>
    </recommendedName>
    <alternativeName>
        <fullName evidence="12">Mycothiol ligase</fullName>
    </alternativeName>
</protein>
<dbReference type="GO" id="GO:0005524">
    <property type="term" value="F:ATP binding"/>
    <property type="evidence" value="ECO:0007669"/>
    <property type="project" value="UniProtKB-KW"/>
</dbReference>
<evidence type="ECO:0000256" key="4">
    <source>
        <dbReference type="ARBA" id="ARBA00011245"/>
    </source>
</evidence>
<evidence type="ECO:0000256" key="5">
    <source>
        <dbReference type="ARBA" id="ARBA00012088"/>
    </source>
</evidence>
<dbReference type="GO" id="GO:0005829">
    <property type="term" value="C:cytosol"/>
    <property type="evidence" value="ECO:0007669"/>
    <property type="project" value="TreeGrafter"/>
</dbReference>
<gene>
    <name evidence="15" type="ORF">FHU39_001577</name>
</gene>
<evidence type="ECO:0000256" key="6">
    <source>
        <dbReference type="ARBA" id="ARBA00020068"/>
    </source>
</evidence>
<sequence>MEGNGRQLSLWQHRSDSVEDIRAGATATMYVCGITPYDATHLGHAATYVTFDLAARVLWDAGHSVRYVQNVTDIDDPLLERAARDGVDWRDLATQEIELFHTDMEALRVLPPDHYVSVVETMQRHVATIEGLAAKGVTYTIATPDAVEPGAEDVYLDLSTQPTFGSESGWTREQMLEVFAERGGDPDRDGKRDRLDPLLWRVERAGEPAWDGRSLHRGRPGWHVECTTIALDHLGMGFDLQGGGTDLIFPHHEMSAVQAVALTDDPPFAHAYAHQAMVGYDGEKMSKSKGNLVRVSQLRRAGVDPMAIRLVLLAQHYRTPWEYTDGLLDNAVKRWDRWTRALQCRGDEDADQLIDGIRDALAHDLHSAEALELVDEWAAGAETGSPSPRVIDALDALLGIRG</sequence>
<evidence type="ECO:0000256" key="11">
    <source>
        <dbReference type="ARBA" id="ARBA00022840"/>
    </source>
</evidence>
<dbReference type="GO" id="GO:0004817">
    <property type="term" value="F:cysteine-tRNA ligase activity"/>
    <property type="evidence" value="ECO:0007669"/>
    <property type="project" value="TreeGrafter"/>
</dbReference>
<evidence type="ECO:0000259" key="14">
    <source>
        <dbReference type="Pfam" id="PF01406"/>
    </source>
</evidence>
<name>A0A839N6A3_9MICO</name>
<evidence type="ECO:0000256" key="3">
    <source>
        <dbReference type="ARBA" id="ARBA00007723"/>
    </source>
</evidence>
<organism evidence="15 16">
    <name type="scientific">Flexivirga oryzae</name>
    <dbReference type="NCBI Taxonomy" id="1794944"/>
    <lineage>
        <taxon>Bacteria</taxon>
        <taxon>Bacillati</taxon>
        <taxon>Actinomycetota</taxon>
        <taxon>Actinomycetes</taxon>
        <taxon>Micrococcales</taxon>
        <taxon>Dermacoccaceae</taxon>
        <taxon>Flexivirga</taxon>
    </lineage>
</organism>
<keyword evidence="16" id="KW-1185">Reference proteome</keyword>
<comment type="function">
    <text evidence="2">Catalyzes the ATP-dependent condensation of GlcN-Ins and L-cysteine to form L-Cys-GlcN-Ins.</text>
</comment>
<comment type="caution">
    <text evidence="15">The sequence shown here is derived from an EMBL/GenBank/DDBJ whole genome shotgun (WGS) entry which is preliminary data.</text>
</comment>
<evidence type="ECO:0000313" key="15">
    <source>
        <dbReference type="EMBL" id="MBB2891593.1"/>
    </source>
</evidence>
<dbReference type="PRINTS" id="PR00983">
    <property type="entry name" value="TRNASYNTHCYS"/>
</dbReference>
<dbReference type="GO" id="GO:0010125">
    <property type="term" value="P:mycothiol biosynthetic process"/>
    <property type="evidence" value="ECO:0007669"/>
    <property type="project" value="InterPro"/>
</dbReference>
<dbReference type="PANTHER" id="PTHR10890">
    <property type="entry name" value="CYSTEINYL-TRNA SYNTHETASE"/>
    <property type="match status" value="1"/>
</dbReference>
<evidence type="ECO:0000256" key="10">
    <source>
        <dbReference type="ARBA" id="ARBA00022833"/>
    </source>
</evidence>
<comment type="catalytic activity">
    <reaction evidence="13">
        <text>1D-myo-inositol 2-amino-2-deoxy-alpha-D-glucopyranoside + L-cysteine + ATP = 1D-myo-inositol 2-(L-cysteinylamino)-2-deoxy-alpha-D-glucopyranoside + AMP + diphosphate + H(+)</text>
        <dbReference type="Rhea" id="RHEA:26176"/>
        <dbReference type="ChEBI" id="CHEBI:15378"/>
        <dbReference type="ChEBI" id="CHEBI:30616"/>
        <dbReference type="ChEBI" id="CHEBI:33019"/>
        <dbReference type="ChEBI" id="CHEBI:35235"/>
        <dbReference type="ChEBI" id="CHEBI:58886"/>
        <dbReference type="ChEBI" id="CHEBI:58887"/>
        <dbReference type="ChEBI" id="CHEBI:456215"/>
        <dbReference type="EC" id="6.3.1.13"/>
    </reaction>
</comment>
<keyword evidence="7 15" id="KW-0436">Ligase</keyword>
<reference evidence="15 16" key="1">
    <citation type="submission" date="2020-08" db="EMBL/GenBank/DDBJ databases">
        <title>Sequencing the genomes of 1000 actinobacteria strains.</title>
        <authorList>
            <person name="Klenk H.-P."/>
        </authorList>
    </citation>
    <scope>NUCLEOTIDE SEQUENCE [LARGE SCALE GENOMIC DNA]</scope>
    <source>
        <strain evidence="15 16">DSM 105369</strain>
    </source>
</reference>
<dbReference type="InterPro" id="IPR017812">
    <property type="entry name" value="Mycothiol_ligase_MshC"/>
</dbReference>
<keyword evidence="9" id="KW-0547">Nucleotide-binding</keyword>
<comment type="similarity">
    <text evidence="3">Belongs to the class-I aminoacyl-tRNA synthetase family. MshC subfamily.</text>
</comment>
<evidence type="ECO:0000256" key="8">
    <source>
        <dbReference type="ARBA" id="ARBA00022723"/>
    </source>
</evidence>
<evidence type="ECO:0000256" key="7">
    <source>
        <dbReference type="ARBA" id="ARBA00022598"/>
    </source>
</evidence>